<evidence type="ECO:0000313" key="3">
    <source>
        <dbReference type="Proteomes" id="UP001501153"/>
    </source>
</evidence>
<reference evidence="3" key="1">
    <citation type="journal article" date="2019" name="Int. J. Syst. Evol. Microbiol.">
        <title>The Global Catalogue of Microorganisms (GCM) 10K type strain sequencing project: providing services to taxonomists for standard genome sequencing and annotation.</title>
        <authorList>
            <consortium name="The Broad Institute Genomics Platform"/>
            <consortium name="The Broad Institute Genome Sequencing Center for Infectious Disease"/>
            <person name="Wu L."/>
            <person name="Ma J."/>
        </authorList>
    </citation>
    <scope>NUCLEOTIDE SEQUENCE [LARGE SCALE GENOMIC DNA]</scope>
    <source>
        <strain evidence="3">JCM 17923</strain>
    </source>
</reference>
<keyword evidence="1" id="KW-0732">Signal</keyword>
<feature type="chain" id="PRO_5045510161" description="Outer membrane protein beta-barrel domain-containing protein" evidence="1">
    <location>
        <begin position="24"/>
        <end position="181"/>
    </location>
</feature>
<dbReference type="SUPFAM" id="SSF56925">
    <property type="entry name" value="OMPA-like"/>
    <property type="match status" value="1"/>
</dbReference>
<dbReference type="InterPro" id="IPR011250">
    <property type="entry name" value="OMP/PagP_B-barrel"/>
</dbReference>
<name>A0ABP8IR51_9BACT</name>
<proteinExistence type="predicted"/>
<dbReference type="EMBL" id="BAABGZ010000075">
    <property type="protein sequence ID" value="GAA4366003.1"/>
    <property type="molecule type" value="Genomic_DNA"/>
</dbReference>
<keyword evidence="3" id="KW-1185">Reference proteome</keyword>
<accession>A0ABP8IR51</accession>
<protein>
    <recommendedName>
        <fullName evidence="4">Outer membrane protein beta-barrel domain-containing protein</fullName>
    </recommendedName>
</protein>
<evidence type="ECO:0000313" key="2">
    <source>
        <dbReference type="EMBL" id="GAA4366003.1"/>
    </source>
</evidence>
<feature type="signal peptide" evidence="1">
    <location>
        <begin position="1"/>
        <end position="23"/>
    </location>
</feature>
<organism evidence="2 3">
    <name type="scientific">Hymenobacter saemangeumensis</name>
    <dbReference type="NCBI Taxonomy" id="1084522"/>
    <lineage>
        <taxon>Bacteria</taxon>
        <taxon>Pseudomonadati</taxon>
        <taxon>Bacteroidota</taxon>
        <taxon>Cytophagia</taxon>
        <taxon>Cytophagales</taxon>
        <taxon>Hymenobacteraceae</taxon>
        <taxon>Hymenobacter</taxon>
    </lineage>
</organism>
<gene>
    <name evidence="2" type="ORF">GCM10023185_36820</name>
</gene>
<evidence type="ECO:0008006" key="4">
    <source>
        <dbReference type="Google" id="ProtNLM"/>
    </source>
</evidence>
<sequence>MFMKKLLLLALLLAGVGLSPAFAQRHVKHLASWGVHLGRSETGDYYELSYTPMLTNRLALRLSGGYEHGTLAARGEYSVYQGRVLLAPQLFRLGEVAYVHLLVGAGAGYEWTNQNGTGEMTTGANEPQRFTYGPQAGAEVDVFLGNRLSLVATGTKGYLFNNPLIDHWPGLASIGVRYHFR</sequence>
<comment type="caution">
    <text evidence="2">The sequence shown here is derived from an EMBL/GenBank/DDBJ whole genome shotgun (WGS) entry which is preliminary data.</text>
</comment>
<evidence type="ECO:0000256" key="1">
    <source>
        <dbReference type="SAM" id="SignalP"/>
    </source>
</evidence>
<dbReference type="Proteomes" id="UP001501153">
    <property type="component" value="Unassembled WGS sequence"/>
</dbReference>